<gene>
    <name evidence="17" type="ORF">G9U52_07085</name>
</gene>
<dbReference type="SMART" id="SM00388">
    <property type="entry name" value="HisKA"/>
    <property type="match status" value="1"/>
</dbReference>
<feature type="domain" description="HAMP" evidence="16">
    <location>
        <begin position="80"/>
        <end position="132"/>
    </location>
</feature>
<feature type="domain" description="Histidine kinase" evidence="15">
    <location>
        <begin position="147"/>
        <end position="363"/>
    </location>
</feature>
<evidence type="ECO:0000313" key="17">
    <source>
        <dbReference type="EMBL" id="NHN29597.1"/>
    </source>
</evidence>
<evidence type="ECO:0000256" key="14">
    <source>
        <dbReference type="SAM" id="Phobius"/>
    </source>
</evidence>
<dbReference type="CDD" id="cd06225">
    <property type="entry name" value="HAMP"/>
    <property type="match status" value="1"/>
</dbReference>
<evidence type="ECO:0000256" key="8">
    <source>
        <dbReference type="ARBA" id="ARBA00022741"/>
    </source>
</evidence>
<dbReference type="InterPro" id="IPR003594">
    <property type="entry name" value="HATPase_dom"/>
</dbReference>
<dbReference type="InterPro" id="IPR005467">
    <property type="entry name" value="His_kinase_dom"/>
</dbReference>
<keyword evidence="18" id="KW-1185">Reference proteome</keyword>
<evidence type="ECO:0000259" key="16">
    <source>
        <dbReference type="PROSITE" id="PS50885"/>
    </source>
</evidence>
<evidence type="ECO:0000259" key="15">
    <source>
        <dbReference type="PROSITE" id="PS50109"/>
    </source>
</evidence>
<dbReference type="PANTHER" id="PTHR45528:SF1">
    <property type="entry name" value="SENSOR HISTIDINE KINASE CPXA"/>
    <property type="match status" value="1"/>
</dbReference>
<dbReference type="InterPro" id="IPR003660">
    <property type="entry name" value="HAMP_dom"/>
</dbReference>
<keyword evidence="9 17" id="KW-0418">Kinase</keyword>
<dbReference type="SMART" id="SM00387">
    <property type="entry name" value="HATPase_c"/>
    <property type="match status" value="1"/>
</dbReference>
<evidence type="ECO:0000256" key="3">
    <source>
        <dbReference type="ARBA" id="ARBA00012438"/>
    </source>
</evidence>
<keyword evidence="8" id="KW-0547">Nucleotide-binding</keyword>
<accession>A0ABX0J0D2</accession>
<sequence length="369" mass="42386">MAKMIRSFRFKMIQLFGLSMLFSATITYMLYRALQLYYHTTRLENPLTKIRFFIREIGDINFFLLIFIPLSILFFFLFTKRYAAYFNEISSGINQLANGDFTSRINIPSQDEFGDIAKDINLASEKLQKALERGDFAETSKEQLVLNLAHDLRTPLTSVLGYLDFVLQDDQLTAEQVRHYTSIAYTKSQRLEKLIDELFEITRMNYGKLTFEKKPIDLSELLIQLNEELYPIFEKNNLSTRLNVTPNLTIWGDGELLARVFENLLTNAVRYGKEGQLIDINCHLDAENVVIQVVNYGDCIPPEELPHIFDMFFTGDQARAHREGSSGLGLSIAKNIVEQHQGTISVESSLIRTIFEVRFPQKNASEGLG</sequence>
<feature type="transmembrane region" description="Helical" evidence="14">
    <location>
        <begin position="60"/>
        <end position="78"/>
    </location>
</feature>
<reference evidence="17" key="1">
    <citation type="submission" date="2020-03" db="EMBL/GenBank/DDBJ databases">
        <title>Draft sequencing of Paenibacilllus sp. S3N08.</title>
        <authorList>
            <person name="Kim D.-U."/>
        </authorList>
    </citation>
    <scope>NUCLEOTIDE SEQUENCE</scope>
    <source>
        <strain evidence="17">S3N08</strain>
    </source>
</reference>
<name>A0ABX0J0D2_9BACL</name>
<dbReference type="GO" id="GO:0016301">
    <property type="term" value="F:kinase activity"/>
    <property type="evidence" value="ECO:0007669"/>
    <property type="project" value="UniProtKB-KW"/>
</dbReference>
<proteinExistence type="predicted"/>
<comment type="caution">
    <text evidence="17">The sequence shown here is derived from an EMBL/GenBank/DDBJ whole genome shotgun (WGS) entry which is preliminary data.</text>
</comment>
<evidence type="ECO:0000256" key="10">
    <source>
        <dbReference type="ARBA" id="ARBA00022840"/>
    </source>
</evidence>
<keyword evidence="13 14" id="KW-0472">Membrane</keyword>
<evidence type="ECO:0000256" key="7">
    <source>
        <dbReference type="ARBA" id="ARBA00022692"/>
    </source>
</evidence>
<dbReference type="CDD" id="cd00082">
    <property type="entry name" value="HisKA"/>
    <property type="match status" value="1"/>
</dbReference>
<dbReference type="PROSITE" id="PS50109">
    <property type="entry name" value="HIS_KIN"/>
    <property type="match status" value="1"/>
</dbReference>
<feature type="transmembrane region" description="Helical" evidence="14">
    <location>
        <begin position="12"/>
        <end position="31"/>
    </location>
</feature>
<dbReference type="InterPro" id="IPR036097">
    <property type="entry name" value="HisK_dim/P_sf"/>
</dbReference>
<dbReference type="PROSITE" id="PS50885">
    <property type="entry name" value="HAMP"/>
    <property type="match status" value="1"/>
</dbReference>
<keyword evidence="12" id="KW-0902">Two-component regulatory system</keyword>
<evidence type="ECO:0000256" key="6">
    <source>
        <dbReference type="ARBA" id="ARBA00022679"/>
    </source>
</evidence>
<evidence type="ECO:0000256" key="12">
    <source>
        <dbReference type="ARBA" id="ARBA00023012"/>
    </source>
</evidence>
<dbReference type="Pfam" id="PF00512">
    <property type="entry name" value="HisKA"/>
    <property type="match status" value="1"/>
</dbReference>
<dbReference type="Proteomes" id="UP001165962">
    <property type="component" value="Unassembled WGS sequence"/>
</dbReference>
<dbReference type="SUPFAM" id="SSF158472">
    <property type="entry name" value="HAMP domain-like"/>
    <property type="match status" value="1"/>
</dbReference>
<comment type="subcellular location">
    <subcellularLocation>
        <location evidence="2">Cell membrane</location>
        <topology evidence="2">Multi-pass membrane protein</topology>
    </subcellularLocation>
</comment>
<evidence type="ECO:0000256" key="5">
    <source>
        <dbReference type="ARBA" id="ARBA00022553"/>
    </source>
</evidence>
<dbReference type="EMBL" id="JAAOIW010000002">
    <property type="protein sequence ID" value="NHN29597.1"/>
    <property type="molecule type" value="Genomic_DNA"/>
</dbReference>
<keyword evidence="4" id="KW-1003">Cell membrane</keyword>
<dbReference type="InterPro" id="IPR003661">
    <property type="entry name" value="HisK_dim/P_dom"/>
</dbReference>
<dbReference type="InterPro" id="IPR004358">
    <property type="entry name" value="Sig_transdc_His_kin-like_C"/>
</dbReference>
<comment type="catalytic activity">
    <reaction evidence="1">
        <text>ATP + protein L-histidine = ADP + protein N-phospho-L-histidine.</text>
        <dbReference type="EC" id="2.7.13.3"/>
    </reaction>
</comment>
<evidence type="ECO:0000256" key="4">
    <source>
        <dbReference type="ARBA" id="ARBA00022475"/>
    </source>
</evidence>
<keyword evidence="10" id="KW-0067">ATP-binding</keyword>
<organism evidence="17 18">
    <name type="scientific">Paenibacillus agricola</name>
    <dbReference type="NCBI Taxonomy" id="2716264"/>
    <lineage>
        <taxon>Bacteria</taxon>
        <taxon>Bacillati</taxon>
        <taxon>Bacillota</taxon>
        <taxon>Bacilli</taxon>
        <taxon>Bacillales</taxon>
        <taxon>Paenibacillaceae</taxon>
        <taxon>Paenibacillus</taxon>
    </lineage>
</organism>
<dbReference type="SUPFAM" id="SSF47384">
    <property type="entry name" value="Homodimeric domain of signal transducing histidine kinase"/>
    <property type="match status" value="1"/>
</dbReference>
<evidence type="ECO:0000256" key="11">
    <source>
        <dbReference type="ARBA" id="ARBA00022989"/>
    </source>
</evidence>
<keyword evidence="7 14" id="KW-0812">Transmembrane</keyword>
<dbReference type="InterPro" id="IPR036890">
    <property type="entry name" value="HATPase_C_sf"/>
</dbReference>
<protein>
    <recommendedName>
        <fullName evidence="3">histidine kinase</fullName>
        <ecNumber evidence="3">2.7.13.3</ecNumber>
    </recommendedName>
</protein>
<dbReference type="PANTHER" id="PTHR45528">
    <property type="entry name" value="SENSOR HISTIDINE KINASE CPXA"/>
    <property type="match status" value="1"/>
</dbReference>
<dbReference type="Pfam" id="PF00672">
    <property type="entry name" value="HAMP"/>
    <property type="match status" value="1"/>
</dbReference>
<dbReference type="Gene3D" id="1.10.287.130">
    <property type="match status" value="1"/>
</dbReference>
<evidence type="ECO:0000256" key="13">
    <source>
        <dbReference type="ARBA" id="ARBA00023136"/>
    </source>
</evidence>
<dbReference type="InterPro" id="IPR050398">
    <property type="entry name" value="HssS/ArlS-like"/>
</dbReference>
<dbReference type="SUPFAM" id="SSF55874">
    <property type="entry name" value="ATPase domain of HSP90 chaperone/DNA topoisomerase II/histidine kinase"/>
    <property type="match status" value="1"/>
</dbReference>
<dbReference type="RefSeq" id="WP_166147702.1">
    <property type="nucleotide sequence ID" value="NZ_JAAOIW010000002.1"/>
</dbReference>
<keyword evidence="11 14" id="KW-1133">Transmembrane helix</keyword>
<dbReference type="SMART" id="SM00304">
    <property type="entry name" value="HAMP"/>
    <property type="match status" value="1"/>
</dbReference>
<keyword evidence="5" id="KW-0597">Phosphoprotein</keyword>
<dbReference type="Gene3D" id="6.10.340.10">
    <property type="match status" value="1"/>
</dbReference>
<evidence type="ECO:0000313" key="18">
    <source>
        <dbReference type="Proteomes" id="UP001165962"/>
    </source>
</evidence>
<dbReference type="Pfam" id="PF02518">
    <property type="entry name" value="HATPase_c"/>
    <property type="match status" value="1"/>
</dbReference>
<evidence type="ECO:0000256" key="1">
    <source>
        <dbReference type="ARBA" id="ARBA00000085"/>
    </source>
</evidence>
<keyword evidence="6" id="KW-0808">Transferase</keyword>
<dbReference type="PRINTS" id="PR00344">
    <property type="entry name" value="BCTRLSENSOR"/>
</dbReference>
<evidence type="ECO:0000256" key="9">
    <source>
        <dbReference type="ARBA" id="ARBA00022777"/>
    </source>
</evidence>
<dbReference type="EC" id="2.7.13.3" evidence="3"/>
<evidence type="ECO:0000256" key="2">
    <source>
        <dbReference type="ARBA" id="ARBA00004651"/>
    </source>
</evidence>
<dbReference type="Gene3D" id="3.30.565.10">
    <property type="entry name" value="Histidine kinase-like ATPase, C-terminal domain"/>
    <property type="match status" value="1"/>
</dbReference>